<feature type="region of interest" description="Disordered" evidence="1">
    <location>
        <begin position="30"/>
        <end position="114"/>
    </location>
</feature>
<evidence type="ECO:0000313" key="2">
    <source>
        <dbReference type="EMBL" id="CAH1407819.1"/>
    </source>
</evidence>
<feature type="compositionally biased region" description="Basic residues" evidence="1">
    <location>
        <begin position="62"/>
        <end position="72"/>
    </location>
</feature>
<organism evidence="2 3">
    <name type="scientific">Nezara viridula</name>
    <name type="common">Southern green stink bug</name>
    <name type="synonym">Cimex viridulus</name>
    <dbReference type="NCBI Taxonomy" id="85310"/>
    <lineage>
        <taxon>Eukaryota</taxon>
        <taxon>Metazoa</taxon>
        <taxon>Ecdysozoa</taxon>
        <taxon>Arthropoda</taxon>
        <taxon>Hexapoda</taxon>
        <taxon>Insecta</taxon>
        <taxon>Pterygota</taxon>
        <taxon>Neoptera</taxon>
        <taxon>Paraneoptera</taxon>
        <taxon>Hemiptera</taxon>
        <taxon>Heteroptera</taxon>
        <taxon>Panheteroptera</taxon>
        <taxon>Pentatomomorpha</taxon>
        <taxon>Pentatomoidea</taxon>
        <taxon>Pentatomidae</taxon>
        <taxon>Pentatominae</taxon>
        <taxon>Nezara</taxon>
    </lineage>
</organism>
<keyword evidence="3" id="KW-1185">Reference proteome</keyword>
<name>A0A9P0HRQ2_NEZVI</name>
<dbReference type="AlphaFoldDB" id="A0A9P0HRQ2"/>
<accession>A0A9P0HRQ2</accession>
<reference evidence="2" key="1">
    <citation type="submission" date="2022-01" db="EMBL/GenBank/DDBJ databases">
        <authorList>
            <person name="King R."/>
        </authorList>
    </citation>
    <scope>NUCLEOTIDE SEQUENCE</scope>
</reference>
<evidence type="ECO:0000313" key="3">
    <source>
        <dbReference type="Proteomes" id="UP001152798"/>
    </source>
</evidence>
<dbReference type="EMBL" id="OV725083">
    <property type="protein sequence ID" value="CAH1407819.1"/>
    <property type="molecule type" value="Genomic_DNA"/>
</dbReference>
<proteinExistence type="predicted"/>
<feature type="compositionally biased region" description="Basic and acidic residues" evidence="1">
    <location>
        <begin position="34"/>
        <end position="45"/>
    </location>
</feature>
<protein>
    <submittedName>
        <fullName evidence="2">Uncharacterized protein</fullName>
    </submittedName>
</protein>
<evidence type="ECO:0000256" key="1">
    <source>
        <dbReference type="SAM" id="MobiDB-lite"/>
    </source>
</evidence>
<gene>
    <name evidence="2" type="ORF">NEZAVI_LOCUS15452</name>
</gene>
<sequence length="164" mass="18487">MSLLSSFRVTVVNEEEQHFDLFFLRPSRQSATPDRVKVTSRDKFGKEKRRSGGRRGVSEWRARRRSRTRRTPRTVDSARDEPNTEEPDSNLLDRPARARMTHPSGGNELNYRRWPARSSGERIVPSAESNLPPSSGSQDLLAGTLQNITSSVVQVASRLLPSEG</sequence>
<dbReference type="Proteomes" id="UP001152798">
    <property type="component" value="Chromosome 7"/>
</dbReference>